<gene>
    <name evidence="2" type="ORF">PLEPLA_LOCUS15976</name>
</gene>
<reference evidence="2" key="1">
    <citation type="submission" date="2020-03" db="EMBL/GenBank/DDBJ databases">
        <authorList>
            <person name="Weist P."/>
        </authorList>
    </citation>
    <scope>NUCLEOTIDE SEQUENCE</scope>
</reference>
<sequence>MRRRRRKDKQRKIRREGEEVGARRRKGRDEEEMGAERKRESKKGEDSADWGRPGKRSAASSALLLEKGNSGLDRAPFLSLFTKMSGVSSPGLFMGSCGAGAVGLWRRQRANAAES</sequence>
<evidence type="ECO:0000313" key="2">
    <source>
        <dbReference type="EMBL" id="CAB1428022.1"/>
    </source>
</evidence>
<keyword evidence="3" id="KW-1185">Reference proteome</keyword>
<dbReference type="EMBL" id="CADEAL010001013">
    <property type="protein sequence ID" value="CAB1428022.1"/>
    <property type="molecule type" value="Genomic_DNA"/>
</dbReference>
<feature type="compositionally biased region" description="Basic and acidic residues" evidence="1">
    <location>
        <begin position="34"/>
        <end position="46"/>
    </location>
</feature>
<name>A0A9N7UCK0_PLEPL</name>
<organism evidence="2 3">
    <name type="scientific">Pleuronectes platessa</name>
    <name type="common">European plaice</name>
    <dbReference type="NCBI Taxonomy" id="8262"/>
    <lineage>
        <taxon>Eukaryota</taxon>
        <taxon>Metazoa</taxon>
        <taxon>Chordata</taxon>
        <taxon>Craniata</taxon>
        <taxon>Vertebrata</taxon>
        <taxon>Euteleostomi</taxon>
        <taxon>Actinopterygii</taxon>
        <taxon>Neopterygii</taxon>
        <taxon>Teleostei</taxon>
        <taxon>Neoteleostei</taxon>
        <taxon>Acanthomorphata</taxon>
        <taxon>Carangaria</taxon>
        <taxon>Pleuronectiformes</taxon>
        <taxon>Pleuronectoidei</taxon>
        <taxon>Pleuronectidae</taxon>
        <taxon>Pleuronectes</taxon>
    </lineage>
</organism>
<evidence type="ECO:0000313" key="3">
    <source>
        <dbReference type="Proteomes" id="UP001153269"/>
    </source>
</evidence>
<evidence type="ECO:0000256" key="1">
    <source>
        <dbReference type="SAM" id="MobiDB-lite"/>
    </source>
</evidence>
<dbReference type="Proteomes" id="UP001153269">
    <property type="component" value="Unassembled WGS sequence"/>
</dbReference>
<comment type="caution">
    <text evidence="2">The sequence shown here is derived from an EMBL/GenBank/DDBJ whole genome shotgun (WGS) entry which is preliminary data.</text>
</comment>
<accession>A0A9N7UCK0</accession>
<proteinExistence type="predicted"/>
<protein>
    <submittedName>
        <fullName evidence="2">Uncharacterized protein</fullName>
    </submittedName>
</protein>
<feature type="region of interest" description="Disordered" evidence="1">
    <location>
        <begin position="1"/>
        <end position="56"/>
    </location>
</feature>
<feature type="compositionally biased region" description="Basic residues" evidence="1">
    <location>
        <begin position="1"/>
        <end position="14"/>
    </location>
</feature>
<dbReference type="AlphaFoldDB" id="A0A9N7UCK0"/>